<proteinExistence type="predicted"/>
<organism evidence="1 2">
    <name type="scientific">Colletotrichum truncatum</name>
    <name type="common">Anthracnose fungus</name>
    <name type="synonym">Colletotrichum capsici</name>
    <dbReference type="NCBI Taxonomy" id="5467"/>
    <lineage>
        <taxon>Eukaryota</taxon>
        <taxon>Fungi</taxon>
        <taxon>Dikarya</taxon>
        <taxon>Ascomycota</taxon>
        <taxon>Pezizomycotina</taxon>
        <taxon>Sordariomycetes</taxon>
        <taxon>Hypocreomycetidae</taxon>
        <taxon>Glomerellales</taxon>
        <taxon>Glomerellaceae</taxon>
        <taxon>Colletotrichum</taxon>
        <taxon>Colletotrichum truncatum species complex</taxon>
    </lineage>
</organism>
<gene>
    <name evidence="1" type="ORF">CTRU02_206112</name>
</gene>
<evidence type="ECO:0000313" key="1">
    <source>
        <dbReference type="EMBL" id="KAL0939502.1"/>
    </source>
</evidence>
<sequence length="389" mass="43630">MLKDILVLGALGKSISTIDNSLDSRGLCSHTHQHTQNKHNSHSPPITILQQPNSTTMASLPLKVKAAIRDHWTNEESPLRKAIKDLKEVLGLDIDVEPDWQLLLAELDAEYPDKGDLAAAVAGTVETWFKATTELLNDDKNEAWTEELLEKLQSTYSRLRLFIEVSRDDQASTVWSEERGGFIISLPKRQLTIPTELFPLFSGEIKDCFSDKQLPPYSMSPGDEWADVGLDVRTSNLSLAADRRGPLASPTTRAPDFIPRVDALPRPDDLLNKPPYHLFIYARSAHEIEIQGSHSGTLKFLSDYFKKWRRANHQLSSKPPAVEVRLHQCAFGLGAIIDRLVLVSENRGGTFSVTPPIVLSLVEGVLGYKQVYSDAHSWTYRRDTELRTM</sequence>
<reference evidence="1 2" key="1">
    <citation type="journal article" date="2020" name="Phytopathology">
        <title>Genome Sequence Resources of Colletotrichum truncatum, C. plurivorum, C. musicola, and C. sojae: Four Species Pathogenic to Soybean (Glycine max).</title>
        <authorList>
            <person name="Rogerio F."/>
            <person name="Boufleur T.R."/>
            <person name="Ciampi-Guillardi M."/>
            <person name="Sukno S.A."/>
            <person name="Thon M.R."/>
            <person name="Massola Junior N.S."/>
            <person name="Baroncelli R."/>
        </authorList>
    </citation>
    <scope>NUCLEOTIDE SEQUENCE [LARGE SCALE GENOMIC DNA]</scope>
    <source>
        <strain evidence="1 2">CMES1059</strain>
    </source>
</reference>
<dbReference type="EMBL" id="VUJX02000003">
    <property type="protein sequence ID" value="KAL0939502.1"/>
    <property type="molecule type" value="Genomic_DNA"/>
</dbReference>
<name>A0ACC3Z5X0_COLTU</name>
<accession>A0ACC3Z5X0</accession>
<evidence type="ECO:0000313" key="2">
    <source>
        <dbReference type="Proteomes" id="UP000805649"/>
    </source>
</evidence>
<dbReference type="Proteomes" id="UP000805649">
    <property type="component" value="Unassembled WGS sequence"/>
</dbReference>
<keyword evidence="2" id="KW-1185">Reference proteome</keyword>
<protein>
    <submittedName>
        <fullName evidence="1">Uncharacterized protein</fullName>
    </submittedName>
</protein>
<comment type="caution">
    <text evidence="1">The sequence shown here is derived from an EMBL/GenBank/DDBJ whole genome shotgun (WGS) entry which is preliminary data.</text>
</comment>